<dbReference type="Pfam" id="PF13692">
    <property type="entry name" value="Glyco_trans_1_4"/>
    <property type="match status" value="1"/>
</dbReference>
<comment type="caution">
    <text evidence="2">The sequence shown here is derived from an EMBL/GenBank/DDBJ whole genome shotgun (WGS) entry which is preliminary data.</text>
</comment>
<dbReference type="RefSeq" id="WP_422920170.1">
    <property type="nucleotide sequence ID" value="NZ_JAMZEJ010000006.1"/>
</dbReference>
<name>A0ABT1VZ01_9PROT</name>
<evidence type="ECO:0000256" key="1">
    <source>
        <dbReference type="SAM" id="MobiDB-lite"/>
    </source>
</evidence>
<dbReference type="CDD" id="cd03801">
    <property type="entry name" value="GT4_PimA-like"/>
    <property type="match status" value="1"/>
</dbReference>
<dbReference type="SUPFAM" id="SSF53756">
    <property type="entry name" value="UDP-Glycosyltransferase/glycogen phosphorylase"/>
    <property type="match status" value="1"/>
</dbReference>
<evidence type="ECO:0000313" key="3">
    <source>
        <dbReference type="Proteomes" id="UP001524547"/>
    </source>
</evidence>
<organism evidence="2 3">
    <name type="scientific">Rhizosaccharibacter radicis</name>
    <dbReference type="NCBI Taxonomy" id="2782605"/>
    <lineage>
        <taxon>Bacteria</taxon>
        <taxon>Pseudomonadati</taxon>
        <taxon>Pseudomonadota</taxon>
        <taxon>Alphaproteobacteria</taxon>
        <taxon>Acetobacterales</taxon>
        <taxon>Acetobacteraceae</taxon>
        <taxon>Rhizosaccharibacter</taxon>
    </lineage>
</organism>
<dbReference type="EMBL" id="JAMZEJ010000006">
    <property type="protein sequence ID" value="MCQ8241430.1"/>
    <property type="molecule type" value="Genomic_DNA"/>
</dbReference>
<gene>
    <name evidence="2" type="ORF">NFI88_11340</name>
</gene>
<sequence>MLTRSAARGLHRAWRMLPPVQRRLLLARGAALLAPRPASPPPAAYGVLVAGEIDRASGLGEGARLMAEALRTLGVPVGTIRAGLRAPGKRNDRAPAAEHTAAASPEAMREPGPDAALVMHVNAPQLPAALLALRNIHPGRRRLVGYWAWELPTLPRDWHPAAALVHEAWVPSRFTAEALRPLMPGRVRVVPHPLACVPPVRSALDRQAFGLPADAVVVLCSFSLASSFERKNPLAAIGAFRHAFGDRPDRIMLLKVSHVDHHPADLRRLREAIGGAPNVRLETRILPRPDAHALTAAADIVLSLHRSEGFGLVPAEAMLLGKPVVATDWSATTEFLDSGCGWPIGYRLVPAVDPRGVFQAPGAVWADASVPDAAIALRVLAEDAGRRKALGDAARARASERFGADALADALRGIGLPPLPAGA</sequence>
<accession>A0ABT1VZ01</accession>
<keyword evidence="3" id="KW-1185">Reference proteome</keyword>
<proteinExistence type="predicted"/>
<feature type="region of interest" description="Disordered" evidence="1">
    <location>
        <begin position="84"/>
        <end position="110"/>
    </location>
</feature>
<evidence type="ECO:0000313" key="2">
    <source>
        <dbReference type="EMBL" id="MCQ8241430.1"/>
    </source>
</evidence>
<feature type="compositionally biased region" description="Low complexity" evidence="1">
    <location>
        <begin position="97"/>
        <end position="106"/>
    </location>
</feature>
<dbReference type="PANTHER" id="PTHR46656">
    <property type="entry name" value="PUTATIVE-RELATED"/>
    <property type="match status" value="1"/>
</dbReference>
<protein>
    <submittedName>
        <fullName evidence="2">Glycosyltransferase family 4 protein</fullName>
    </submittedName>
</protein>
<dbReference type="Gene3D" id="3.40.50.2000">
    <property type="entry name" value="Glycogen Phosphorylase B"/>
    <property type="match status" value="1"/>
</dbReference>
<dbReference type="Proteomes" id="UP001524547">
    <property type="component" value="Unassembled WGS sequence"/>
</dbReference>
<dbReference type="PANTHER" id="PTHR46656:SF3">
    <property type="entry name" value="PUTATIVE-RELATED"/>
    <property type="match status" value="1"/>
</dbReference>
<reference evidence="2 3" key="1">
    <citation type="submission" date="2022-06" db="EMBL/GenBank/DDBJ databases">
        <title>Rhizosaccharibacter gen. nov. sp. nov. KSS12, endophytic bacteria isolated from sugarcane.</title>
        <authorList>
            <person name="Pitiwittayakul N."/>
        </authorList>
    </citation>
    <scope>NUCLEOTIDE SEQUENCE [LARGE SCALE GENOMIC DNA]</scope>
    <source>
        <strain evidence="2 3">KSS12</strain>
    </source>
</reference>